<sequence>MLTMTHLFEYQKQLHTAVSLYEKRIDWLATGSRRIFGAITEKNVVFLIDLSVSNVNYLVHIQHSMRLLMEQQLSNKEYFNIIVFGSKAVSWKPTMVKPTKEHLQEAWKWILDLQTGGSRNFLSAFRMAVENEEELKHKITPEGIYLFTSGVPDQPQDICCSYIEQASSGRGIKLHSILFNVDDYDANGAIPGRYANITRTSECLRNMAHCSSGRFHWFRETGIIESDDIQHVTTEIDKAMNFSRKVQLLIDTVKKKFQHRYRNFEALPPPEYADIKTRALLPPKPSPSYRAPVRKTVVTEETTQSLSFRRPASASGQRDTARSQITSRVRPSSAKDPMRSVNKKIITSSFFLDDKHTTGDGTGTVYKKYTSQKSVRKGIAHPVLPDSEDPVTSKEWLRLYSLSKLKLDLNKLVSGPDCKHKEDSVKSLHKHVSAKYCDIFPSVNIKGTIKHLQLLPHELKDYEEQAEKVLKRYLKRLQWLLSGSRRVFGTVVHKKCAILVDTSGSMVPYMPELKQELAALIWDQLYRLGARFNIIRFSGHCEKWKDNIQYPTQENCHEAVSWTSKFTAAGNTCTLEALKLAFEDPEIDSVYMLTDGKPDTSTSLVLRKVGEMNSDRYIPVNTISFNCSDSTANNFLRLLATETGGRYHHCHSDFDAQMFAHKLLTEGFQDTEYPHLPNFEGDDLRKLGAEISLARKFLSQSRQYRSLYQNKISQSEKPASNKSNAPPFVVGKPRTMAT</sequence>
<keyword evidence="4" id="KW-1185">Reference proteome</keyword>
<accession>A0ABQ9FQ50</accession>
<feature type="compositionally biased region" description="Polar residues" evidence="1">
    <location>
        <begin position="710"/>
        <end position="724"/>
    </location>
</feature>
<dbReference type="InterPro" id="IPR036465">
    <property type="entry name" value="vWFA_dom_sf"/>
</dbReference>
<dbReference type="PANTHER" id="PTHR46478:SF1">
    <property type="entry name" value="VON WILLEBRAND FACTOR A DOMAIN-CONTAINING PROTEIN 3A"/>
    <property type="match status" value="1"/>
</dbReference>
<evidence type="ECO:0000313" key="4">
    <source>
        <dbReference type="Proteomes" id="UP001217089"/>
    </source>
</evidence>
<protein>
    <recommendedName>
        <fullName evidence="2">VWFA domain-containing protein</fullName>
    </recommendedName>
</protein>
<dbReference type="Gene3D" id="3.40.50.410">
    <property type="entry name" value="von Willebrand factor, type A domain"/>
    <property type="match status" value="2"/>
</dbReference>
<dbReference type="EMBL" id="JARBDR010000214">
    <property type="protein sequence ID" value="KAJ8319389.1"/>
    <property type="molecule type" value="Genomic_DNA"/>
</dbReference>
<reference evidence="3 4" key="1">
    <citation type="submission" date="2022-12" db="EMBL/GenBank/DDBJ databases">
        <title>Chromosome-level genome of Tegillarca granosa.</title>
        <authorList>
            <person name="Kim J."/>
        </authorList>
    </citation>
    <scope>NUCLEOTIDE SEQUENCE [LARGE SCALE GENOMIC DNA]</scope>
    <source>
        <strain evidence="3">Teg-2019</strain>
        <tissue evidence="3">Adductor muscle</tissue>
    </source>
</reference>
<evidence type="ECO:0000313" key="3">
    <source>
        <dbReference type="EMBL" id="KAJ8319389.1"/>
    </source>
</evidence>
<feature type="domain" description="VWFA" evidence="2">
    <location>
        <begin position="493"/>
        <end position="662"/>
    </location>
</feature>
<organism evidence="3 4">
    <name type="scientific">Tegillarca granosa</name>
    <name type="common">Malaysian cockle</name>
    <name type="synonym">Anadara granosa</name>
    <dbReference type="NCBI Taxonomy" id="220873"/>
    <lineage>
        <taxon>Eukaryota</taxon>
        <taxon>Metazoa</taxon>
        <taxon>Spiralia</taxon>
        <taxon>Lophotrochozoa</taxon>
        <taxon>Mollusca</taxon>
        <taxon>Bivalvia</taxon>
        <taxon>Autobranchia</taxon>
        <taxon>Pteriomorphia</taxon>
        <taxon>Arcoida</taxon>
        <taxon>Arcoidea</taxon>
        <taxon>Arcidae</taxon>
        <taxon>Tegillarca</taxon>
    </lineage>
</organism>
<dbReference type="Proteomes" id="UP001217089">
    <property type="component" value="Unassembled WGS sequence"/>
</dbReference>
<evidence type="ECO:0000256" key="1">
    <source>
        <dbReference type="SAM" id="MobiDB-lite"/>
    </source>
</evidence>
<dbReference type="InterPro" id="IPR002035">
    <property type="entry name" value="VWF_A"/>
</dbReference>
<dbReference type="SUPFAM" id="SSF53300">
    <property type="entry name" value="vWA-like"/>
    <property type="match status" value="2"/>
</dbReference>
<evidence type="ECO:0000259" key="2">
    <source>
        <dbReference type="SMART" id="SM00327"/>
    </source>
</evidence>
<comment type="caution">
    <text evidence="3">The sequence shown here is derived from an EMBL/GenBank/DDBJ whole genome shotgun (WGS) entry which is preliminary data.</text>
</comment>
<feature type="region of interest" description="Disordered" evidence="1">
    <location>
        <begin position="710"/>
        <end position="738"/>
    </location>
</feature>
<dbReference type="Pfam" id="PF13768">
    <property type="entry name" value="VWA_3"/>
    <property type="match status" value="2"/>
</dbReference>
<feature type="region of interest" description="Disordered" evidence="1">
    <location>
        <begin position="295"/>
        <end position="338"/>
    </location>
</feature>
<feature type="compositionally biased region" description="Polar residues" evidence="1">
    <location>
        <begin position="314"/>
        <end position="330"/>
    </location>
</feature>
<gene>
    <name evidence="3" type="ORF">KUTeg_004480</name>
</gene>
<dbReference type="PANTHER" id="PTHR46478">
    <property type="entry name" value="VON WILLEBRAND FACTOR A DOMAIN-CONTAINING PROTEIN 3A"/>
    <property type="match status" value="1"/>
</dbReference>
<proteinExistence type="predicted"/>
<name>A0ABQ9FQ50_TEGGR</name>
<feature type="domain" description="VWFA" evidence="2">
    <location>
        <begin position="41"/>
        <end position="237"/>
    </location>
</feature>
<dbReference type="SMART" id="SM00327">
    <property type="entry name" value="VWA"/>
    <property type="match status" value="2"/>
</dbReference>